<feature type="transmembrane region" description="Helical" evidence="1">
    <location>
        <begin position="33"/>
        <end position="52"/>
    </location>
</feature>
<evidence type="ECO:0000313" key="3">
    <source>
        <dbReference type="Proteomes" id="UP000723714"/>
    </source>
</evidence>
<proteinExistence type="predicted"/>
<dbReference type="RefSeq" id="WP_216244175.1">
    <property type="nucleotide sequence ID" value="NZ_JABACJ020000019.1"/>
</dbReference>
<sequence>MAFKVLMIGHLLGDFYFQSNRVAIEKTRHIKSMVLHGLLYFTAIFLALLFVVNPDSYIKVLLGGVAVSAVHCLIDWIKVNIEKRIKNIEKYGAGIFLADQLLHIICLYLFVYLCGITAGISSWMNRIDCTEVKLNASWIIAVLICWKPASIFVTIIFKSIPNIVSQSELPESNLIRECKNEECPYRKIEEESAKVGSWIGILEREIILALGILNQFSAIGFVLAAKSMARFKQLENKAFAEKYLVGTLLSTLISFLCIGLTKCW</sequence>
<feature type="transmembrane region" description="Helical" evidence="1">
    <location>
        <begin position="101"/>
        <end position="124"/>
    </location>
</feature>
<feature type="transmembrane region" description="Helical" evidence="1">
    <location>
        <begin position="243"/>
        <end position="261"/>
    </location>
</feature>
<accession>A0ABS6D7V7</accession>
<feature type="transmembrane region" description="Helical" evidence="1">
    <location>
        <begin position="136"/>
        <end position="157"/>
    </location>
</feature>
<keyword evidence="3" id="KW-1185">Reference proteome</keyword>
<protein>
    <submittedName>
        <fullName evidence="2">DUF3307 domain-containing protein</fullName>
    </submittedName>
</protein>
<name>A0ABS6D7V7_9FIRM</name>
<feature type="transmembrane region" description="Helical" evidence="1">
    <location>
        <begin position="206"/>
        <end position="223"/>
    </location>
</feature>
<dbReference type="Pfam" id="PF11750">
    <property type="entry name" value="DUF3307"/>
    <property type="match status" value="1"/>
</dbReference>
<reference evidence="2 3" key="1">
    <citation type="submission" date="2021-06" db="EMBL/GenBank/DDBJ databases">
        <title>Faecalicatena sp. nov. isolated from porcine feces.</title>
        <authorList>
            <person name="Oh B.S."/>
            <person name="Lee J.H."/>
        </authorList>
    </citation>
    <scope>NUCLEOTIDE SEQUENCE [LARGE SCALE GENOMIC DNA]</scope>
    <source>
        <strain evidence="2 3">AGMB00832</strain>
    </source>
</reference>
<dbReference type="InterPro" id="IPR021737">
    <property type="entry name" value="Phage_phiKZ_Orf197"/>
</dbReference>
<dbReference type="Proteomes" id="UP000723714">
    <property type="component" value="Unassembled WGS sequence"/>
</dbReference>
<gene>
    <name evidence="2" type="ORF">HGO97_017255</name>
</gene>
<comment type="caution">
    <text evidence="2">The sequence shown here is derived from an EMBL/GenBank/DDBJ whole genome shotgun (WGS) entry which is preliminary data.</text>
</comment>
<evidence type="ECO:0000256" key="1">
    <source>
        <dbReference type="SAM" id="Phobius"/>
    </source>
</evidence>
<organism evidence="2 3">
    <name type="scientific">Faecalicatena faecalis</name>
    <dbReference type="NCBI Taxonomy" id="2726362"/>
    <lineage>
        <taxon>Bacteria</taxon>
        <taxon>Bacillati</taxon>
        <taxon>Bacillota</taxon>
        <taxon>Clostridia</taxon>
        <taxon>Lachnospirales</taxon>
        <taxon>Lachnospiraceae</taxon>
        <taxon>Faecalicatena</taxon>
    </lineage>
</organism>
<evidence type="ECO:0000313" key="2">
    <source>
        <dbReference type="EMBL" id="MBU3877553.1"/>
    </source>
</evidence>
<keyword evidence="1" id="KW-0812">Transmembrane</keyword>
<dbReference type="EMBL" id="JABACJ020000019">
    <property type="protein sequence ID" value="MBU3877553.1"/>
    <property type="molecule type" value="Genomic_DNA"/>
</dbReference>
<keyword evidence="1" id="KW-0472">Membrane</keyword>
<keyword evidence="1" id="KW-1133">Transmembrane helix</keyword>